<feature type="domain" description="Lipid/polyisoprenoid-binding YceI-like" evidence="1">
    <location>
        <begin position="1"/>
        <end position="169"/>
    </location>
</feature>
<dbReference type="EMBL" id="AP011714">
    <property type="protein sequence ID" value="BAL55289.1"/>
    <property type="molecule type" value="Genomic_DNA"/>
</dbReference>
<gene>
    <name evidence="2" type="ORF">HGMM_F25B04C32</name>
</gene>
<evidence type="ECO:0000313" key="2">
    <source>
        <dbReference type="EMBL" id="BAL55289.1"/>
    </source>
</evidence>
<dbReference type="PANTHER" id="PTHR34406">
    <property type="entry name" value="PROTEIN YCEI"/>
    <property type="match status" value="1"/>
</dbReference>
<organism evidence="2">
    <name type="scientific">uncultured Bacteroidota bacterium</name>
    <dbReference type="NCBI Taxonomy" id="152509"/>
    <lineage>
        <taxon>Bacteria</taxon>
        <taxon>Pseudomonadati</taxon>
        <taxon>Bacteroidota</taxon>
        <taxon>environmental samples</taxon>
    </lineage>
</organism>
<name>H5SGK3_9BACT</name>
<reference evidence="2" key="2">
    <citation type="journal article" date="2012" name="PLoS ONE">
        <title>A Deeply Branching Thermophilic Bacterium with an Ancient Acetyl-CoA Pathway Dominates a Subsurface Ecosystem.</title>
        <authorList>
            <person name="Takami H."/>
            <person name="Noguchi H."/>
            <person name="Takaki Y."/>
            <person name="Uchiyama I."/>
            <person name="Toyoda A."/>
            <person name="Nishi S."/>
            <person name="Chee G.-J."/>
            <person name="Arai W."/>
            <person name="Nunoura T."/>
            <person name="Itoh T."/>
            <person name="Hattori M."/>
            <person name="Takai K."/>
        </authorList>
    </citation>
    <scope>NUCLEOTIDE SEQUENCE</scope>
</reference>
<dbReference type="SUPFAM" id="SSF101874">
    <property type="entry name" value="YceI-like"/>
    <property type="match status" value="1"/>
</dbReference>
<sequence>MIDPNHTEIRFRVMHMGLIEVVGSFRQYAVKVHCTSPDFSDLRVEVQIEAASVETDNPIRNVHLRSPDFFDAEKYPYITFRSTVVRWRPLKRFIMEGDLTMKGITHRVQLEGELKGLAVKDAFGYPRASFTLKGQIDRRAWGLNWQAEAEGGVLWAEYLVTLDIEAEITTAEALEALRQFLKQAGLLS</sequence>
<proteinExistence type="predicted"/>
<dbReference type="InterPro" id="IPR036761">
    <property type="entry name" value="TTHA0802/YceI-like_sf"/>
</dbReference>
<dbReference type="SMART" id="SM00867">
    <property type="entry name" value="YceI"/>
    <property type="match status" value="1"/>
</dbReference>
<protein>
    <submittedName>
        <fullName evidence="2">Hypothetical conserved protein</fullName>
    </submittedName>
</protein>
<accession>H5SGK3</accession>
<dbReference type="AlphaFoldDB" id="H5SGK3"/>
<reference evidence="2" key="1">
    <citation type="journal article" date="2005" name="Environ. Microbiol.">
        <title>Genetic and functional properties of uncultivated thermophilic crenarchaeotes from a subsurface gold mine as revealed by analysis of genome fragments.</title>
        <authorList>
            <person name="Nunoura T."/>
            <person name="Hirayama H."/>
            <person name="Takami H."/>
            <person name="Oida H."/>
            <person name="Nishi S."/>
            <person name="Shimamura S."/>
            <person name="Suzuki Y."/>
            <person name="Inagaki F."/>
            <person name="Takai K."/>
            <person name="Nealson K.H."/>
            <person name="Horikoshi K."/>
        </authorList>
    </citation>
    <scope>NUCLEOTIDE SEQUENCE</scope>
</reference>
<dbReference type="Gene3D" id="2.40.128.110">
    <property type="entry name" value="Lipid/polyisoprenoid-binding, YceI-like"/>
    <property type="match status" value="1"/>
</dbReference>
<dbReference type="PANTHER" id="PTHR34406:SF1">
    <property type="entry name" value="PROTEIN YCEI"/>
    <property type="match status" value="1"/>
</dbReference>
<dbReference type="Pfam" id="PF04264">
    <property type="entry name" value="YceI"/>
    <property type="match status" value="1"/>
</dbReference>
<evidence type="ECO:0000259" key="1">
    <source>
        <dbReference type="SMART" id="SM00867"/>
    </source>
</evidence>
<dbReference type="InterPro" id="IPR007372">
    <property type="entry name" value="Lipid/polyisoprenoid-bd_YceI"/>
</dbReference>